<dbReference type="InterPro" id="IPR051158">
    <property type="entry name" value="Metallophosphoesterase_sf"/>
</dbReference>
<dbReference type="GO" id="GO:0016020">
    <property type="term" value="C:membrane"/>
    <property type="evidence" value="ECO:0007669"/>
    <property type="project" value="GOC"/>
</dbReference>
<dbReference type="PANTHER" id="PTHR31302:SF31">
    <property type="entry name" value="PHOSPHODIESTERASE YAEI"/>
    <property type="match status" value="1"/>
</dbReference>
<evidence type="ECO:0000256" key="1">
    <source>
        <dbReference type="ARBA" id="ARBA00022723"/>
    </source>
</evidence>
<evidence type="ECO:0000256" key="2">
    <source>
        <dbReference type="ARBA" id="ARBA00022801"/>
    </source>
</evidence>
<reference evidence="4" key="2">
    <citation type="submission" date="2021-04" db="EMBL/GenBank/DDBJ databases">
        <authorList>
            <person name="Gilroy R."/>
        </authorList>
    </citation>
    <scope>NUCLEOTIDE SEQUENCE</scope>
    <source>
        <strain evidence="4">ChiSxjej6B18-287</strain>
    </source>
</reference>
<proteinExistence type="predicted"/>
<dbReference type="Gene3D" id="3.60.21.10">
    <property type="match status" value="1"/>
</dbReference>
<evidence type="ECO:0000259" key="3">
    <source>
        <dbReference type="Pfam" id="PF00149"/>
    </source>
</evidence>
<reference evidence="4" key="1">
    <citation type="journal article" date="2021" name="PeerJ">
        <title>Extensive microbial diversity within the chicken gut microbiome revealed by metagenomics and culture.</title>
        <authorList>
            <person name="Gilroy R."/>
            <person name="Ravi A."/>
            <person name="Getino M."/>
            <person name="Pursley I."/>
            <person name="Horton D.L."/>
            <person name="Alikhan N.F."/>
            <person name="Baker D."/>
            <person name="Gharbi K."/>
            <person name="Hall N."/>
            <person name="Watson M."/>
            <person name="Adriaenssens E.M."/>
            <person name="Foster-Nyarko E."/>
            <person name="Jarju S."/>
            <person name="Secka A."/>
            <person name="Antonio M."/>
            <person name="Oren A."/>
            <person name="Chaudhuri R.R."/>
            <person name="La Ragione R."/>
            <person name="Hildebrand F."/>
            <person name="Pallen M.J."/>
        </authorList>
    </citation>
    <scope>NUCLEOTIDE SEQUENCE</scope>
    <source>
        <strain evidence="4">ChiSxjej6B18-287</strain>
    </source>
</reference>
<dbReference type="GO" id="GO:0008758">
    <property type="term" value="F:UDP-2,3-diacylglucosamine hydrolase activity"/>
    <property type="evidence" value="ECO:0007669"/>
    <property type="project" value="TreeGrafter"/>
</dbReference>
<dbReference type="Pfam" id="PF00149">
    <property type="entry name" value="Metallophos"/>
    <property type="match status" value="1"/>
</dbReference>
<protein>
    <submittedName>
        <fullName evidence="4">Metallophosphoesterase</fullName>
    </submittedName>
</protein>
<dbReference type="EMBL" id="DWWV01000066">
    <property type="protein sequence ID" value="HJC10286.1"/>
    <property type="molecule type" value="Genomic_DNA"/>
</dbReference>
<dbReference type="PANTHER" id="PTHR31302">
    <property type="entry name" value="TRANSMEMBRANE PROTEIN WITH METALLOPHOSPHOESTERASE DOMAIN-RELATED"/>
    <property type="match status" value="1"/>
</dbReference>
<accession>A0A9D2N596</accession>
<keyword evidence="1" id="KW-0479">Metal-binding</keyword>
<dbReference type="Proteomes" id="UP000823893">
    <property type="component" value="Unassembled WGS sequence"/>
</dbReference>
<dbReference type="AlphaFoldDB" id="A0A9D2N596"/>
<dbReference type="SUPFAM" id="SSF56300">
    <property type="entry name" value="Metallo-dependent phosphatases"/>
    <property type="match status" value="1"/>
</dbReference>
<dbReference type="InterPro" id="IPR004843">
    <property type="entry name" value="Calcineurin-like_PHP"/>
</dbReference>
<dbReference type="GO" id="GO:0009245">
    <property type="term" value="P:lipid A biosynthetic process"/>
    <property type="evidence" value="ECO:0007669"/>
    <property type="project" value="TreeGrafter"/>
</dbReference>
<feature type="domain" description="Calcineurin-like phosphoesterase" evidence="3">
    <location>
        <begin position="21"/>
        <end position="200"/>
    </location>
</feature>
<organism evidence="4 5">
    <name type="scientific">Candidatus Blautia merdigallinarum</name>
    <dbReference type="NCBI Taxonomy" id="2838495"/>
    <lineage>
        <taxon>Bacteria</taxon>
        <taxon>Bacillati</taxon>
        <taxon>Bacillota</taxon>
        <taxon>Clostridia</taxon>
        <taxon>Lachnospirales</taxon>
        <taxon>Lachnospiraceae</taxon>
        <taxon>Blautia</taxon>
    </lineage>
</organism>
<name>A0A9D2N596_9FIRM</name>
<gene>
    <name evidence="4" type="ORF">H9935_05660</name>
</gene>
<evidence type="ECO:0000313" key="5">
    <source>
        <dbReference type="Proteomes" id="UP000823893"/>
    </source>
</evidence>
<dbReference type="GO" id="GO:0046872">
    <property type="term" value="F:metal ion binding"/>
    <property type="evidence" value="ECO:0007669"/>
    <property type="project" value="UniProtKB-KW"/>
</dbReference>
<sequence length="272" mass="31269">MKKFVTVEYRIESDKIKRPFTVVMISDLHNVVFGEKNGQLLEKIRDLGPDFLVIAGDLVLGKPGASFKEPEGFLKQALKIAPVFYAPGNHEQRMKLYPQTYGNAYMGYEKRIQRMGVKFLENRTEMIQIKDQKIAVTGLELPYEYYQKRKQKTLEKRELTRLLGKPKKDCFQILLAHTPKYGKTYLEWGGDMIFSGHYHGGMVRLPFLGGVISPDWRLFPRFCRGKFTQEGRHLIVGAGLGEHTIPLRIFNPRELVAVSCMPKEGQEKGKTK</sequence>
<comment type="caution">
    <text evidence="4">The sequence shown here is derived from an EMBL/GenBank/DDBJ whole genome shotgun (WGS) entry which is preliminary data.</text>
</comment>
<evidence type="ECO:0000313" key="4">
    <source>
        <dbReference type="EMBL" id="HJC10286.1"/>
    </source>
</evidence>
<dbReference type="InterPro" id="IPR029052">
    <property type="entry name" value="Metallo-depent_PP-like"/>
</dbReference>
<keyword evidence="2" id="KW-0378">Hydrolase</keyword>